<feature type="chain" id="PRO_5016071919" evidence="2">
    <location>
        <begin position="24"/>
        <end position="182"/>
    </location>
</feature>
<feature type="region of interest" description="Disordered" evidence="1">
    <location>
        <begin position="68"/>
        <end position="88"/>
    </location>
</feature>
<evidence type="ECO:0000256" key="1">
    <source>
        <dbReference type="SAM" id="MobiDB-lite"/>
    </source>
</evidence>
<feature type="compositionally biased region" description="Basic and acidic residues" evidence="1">
    <location>
        <begin position="68"/>
        <end position="78"/>
    </location>
</feature>
<dbReference type="Proteomes" id="UP000250443">
    <property type="component" value="Unassembled WGS sequence"/>
</dbReference>
<dbReference type="EMBL" id="UAUF01000014">
    <property type="protein sequence ID" value="SPZ12826.1"/>
    <property type="molecule type" value="Genomic_DNA"/>
</dbReference>
<protein>
    <submittedName>
        <fullName evidence="3">Mechanosensitive ion channel protein MscS</fullName>
    </submittedName>
</protein>
<keyword evidence="2" id="KW-0732">Signal</keyword>
<gene>
    <name evidence="3" type="ORF">NCTC11842_04690</name>
</gene>
<evidence type="ECO:0000313" key="3">
    <source>
        <dbReference type="EMBL" id="SPZ12826.1"/>
    </source>
</evidence>
<reference evidence="3 4" key="1">
    <citation type="submission" date="2018-06" db="EMBL/GenBank/DDBJ databases">
        <authorList>
            <consortium name="Pathogen Informatics"/>
            <person name="Doyle S."/>
        </authorList>
    </citation>
    <scope>NUCLEOTIDE SEQUENCE [LARGE SCALE GENOMIC DNA]</scope>
    <source>
        <strain evidence="3 4">NCTC11842</strain>
    </source>
</reference>
<name>A0A2X2D581_PSELU</name>
<dbReference type="AlphaFoldDB" id="A0A2X2D581"/>
<proteinExistence type="predicted"/>
<organism evidence="3 4">
    <name type="scientific">Pseudomonas luteola</name>
    <dbReference type="NCBI Taxonomy" id="47886"/>
    <lineage>
        <taxon>Bacteria</taxon>
        <taxon>Pseudomonadati</taxon>
        <taxon>Pseudomonadota</taxon>
        <taxon>Gammaproteobacteria</taxon>
        <taxon>Pseudomonadales</taxon>
        <taxon>Pseudomonadaceae</taxon>
        <taxon>Pseudomonas</taxon>
    </lineage>
</organism>
<accession>A0A2X2D581</accession>
<sequence length="182" mass="19132">MPKQISRVCLAFLLILSLGHALAADQSATADETISPGDARRAVSVLQDEQQRAEAVRALKAIADTAPAKDADAAKSDDQLADDTAADTAAPAEAPAAVAIEANGLIARTLRQVSRWGDGLEDQLHQIKQAALAFPVWLRTHSASGQGKHILSEALVDLTIVFGVGLALEWGLRYLLGRPAAP</sequence>
<evidence type="ECO:0000313" key="4">
    <source>
        <dbReference type="Proteomes" id="UP000250443"/>
    </source>
</evidence>
<dbReference type="RefSeq" id="WP_146766067.1">
    <property type="nucleotide sequence ID" value="NZ_UAUF01000014.1"/>
</dbReference>
<feature type="signal peptide" evidence="2">
    <location>
        <begin position="1"/>
        <end position="23"/>
    </location>
</feature>
<evidence type="ECO:0000256" key="2">
    <source>
        <dbReference type="SAM" id="SignalP"/>
    </source>
</evidence>